<accession>A0A645B2R4</accession>
<dbReference type="EMBL" id="VSSQ01017433">
    <property type="protein sequence ID" value="MPM59732.1"/>
    <property type="molecule type" value="Genomic_DNA"/>
</dbReference>
<protein>
    <submittedName>
        <fullName evidence="1">Uncharacterized protein</fullName>
    </submittedName>
</protein>
<sequence length="90" mass="10115">MVEPVAQQFLIHLRSPLEGGHMMTGKGFEEEFFQYLGSVLTVPGWLEDNAVSCGQSTDQGCDTELEWIIPRTHDQHHAFWLGNGVCLGRK</sequence>
<organism evidence="1">
    <name type="scientific">bioreactor metagenome</name>
    <dbReference type="NCBI Taxonomy" id="1076179"/>
    <lineage>
        <taxon>unclassified sequences</taxon>
        <taxon>metagenomes</taxon>
        <taxon>ecological metagenomes</taxon>
    </lineage>
</organism>
<reference evidence="1" key="1">
    <citation type="submission" date="2019-08" db="EMBL/GenBank/DDBJ databases">
        <authorList>
            <person name="Kucharzyk K."/>
            <person name="Murdoch R.W."/>
            <person name="Higgins S."/>
            <person name="Loffler F."/>
        </authorList>
    </citation>
    <scope>NUCLEOTIDE SEQUENCE</scope>
</reference>
<proteinExistence type="predicted"/>
<dbReference type="AlphaFoldDB" id="A0A645B2R4"/>
<comment type="caution">
    <text evidence="1">The sequence shown here is derived from an EMBL/GenBank/DDBJ whole genome shotgun (WGS) entry which is preliminary data.</text>
</comment>
<evidence type="ECO:0000313" key="1">
    <source>
        <dbReference type="EMBL" id="MPM59732.1"/>
    </source>
</evidence>
<name>A0A645B2R4_9ZZZZ</name>
<gene>
    <name evidence="1" type="ORF">SDC9_106578</name>
</gene>